<evidence type="ECO:0000313" key="2">
    <source>
        <dbReference type="Proteomes" id="UP000238924"/>
    </source>
</evidence>
<dbReference type="Proteomes" id="UP000238924">
    <property type="component" value="Unassembled WGS sequence"/>
</dbReference>
<accession>A0ABX5B2W1</accession>
<reference evidence="1 2" key="1">
    <citation type="submission" date="2014-04" db="EMBL/GenBank/DDBJ databases">
        <title>Whole genome sequence of 'Brachyspira hampsonii' D13-03603F2.</title>
        <authorList>
            <person name="Patterson A.H."/>
            <person name="Chaban B."/>
            <person name="Fernando C."/>
            <person name="Harding J.C."/>
            <person name="Hill J.E."/>
        </authorList>
    </citation>
    <scope>NUCLEOTIDE SEQUENCE [LARGE SCALE GENOMIC DNA]</scope>
    <source>
        <strain evidence="1 2">D13-03603F2</strain>
    </source>
</reference>
<keyword evidence="2" id="KW-1185">Reference proteome</keyword>
<sequence length="59" mass="7290">MEYVNNIIVFIEVKNYNKKYLELETEEEKIISFQNLRIKNKKMDILILMIVYKKQEIHL</sequence>
<protein>
    <submittedName>
        <fullName evidence="1">Uncharacterized protein</fullName>
    </submittedName>
</protein>
<comment type="caution">
    <text evidence="1">The sequence shown here is derived from an EMBL/GenBank/DDBJ whole genome shotgun (WGS) entry which is preliminary data.</text>
</comment>
<name>A0ABX5B2W1_9SPIR</name>
<proteinExistence type="predicted"/>
<gene>
    <name evidence="1" type="ORF">DJ52_09845</name>
</gene>
<organism evidence="1 2">
    <name type="scientific">Brachyspira murdochii</name>
    <dbReference type="NCBI Taxonomy" id="84378"/>
    <lineage>
        <taxon>Bacteria</taxon>
        <taxon>Pseudomonadati</taxon>
        <taxon>Spirochaetota</taxon>
        <taxon>Spirochaetia</taxon>
        <taxon>Brachyspirales</taxon>
        <taxon>Brachyspiraceae</taxon>
        <taxon>Brachyspira</taxon>
    </lineage>
</organism>
<dbReference type="EMBL" id="JJMJ01000153">
    <property type="protein sequence ID" value="PPS21620.1"/>
    <property type="molecule type" value="Genomic_DNA"/>
</dbReference>
<evidence type="ECO:0000313" key="1">
    <source>
        <dbReference type="EMBL" id="PPS21620.1"/>
    </source>
</evidence>